<dbReference type="InterPro" id="IPR006158">
    <property type="entry name" value="Cobalamin-bd"/>
</dbReference>
<dbReference type="GO" id="GO:0046872">
    <property type="term" value="F:metal ion binding"/>
    <property type="evidence" value="ECO:0007669"/>
    <property type="project" value="UniProtKB-KW"/>
</dbReference>
<dbReference type="InterPro" id="IPR007197">
    <property type="entry name" value="rSAM"/>
</dbReference>
<dbReference type="Pfam" id="PF04055">
    <property type="entry name" value="Radical_SAM"/>
    <property type="match status" value="1"/>
</dbReference>
<dbReference type="InterPro" id="IPR006638">
    <property type="entry name" value="Elp3/MiaA/NifB-like_rSAM"/>
</dbReference>
<dbReference type="GO" id="GO:0031419">
    <property type="term" value="F:cobalamin binding"/>
    <property type="evidence" value="ECO:0007669"/>
    <property type="project" value="InterPro"/>
</dbReference>
<dbReference type="GO" id="GO:0003824">
    <property type="term" value="F:catalytic activity"/>
    <property type="evidence" value="ECO:0007669"/>
    <property type="project" value="InterPro"/>
</dbReference>
<evidence type="ECO:0000256" key="1">
    <source>
        <dbReference type="ARBA" id="ARBA00001966"/>
    </source>
</evidence>
<dbReference type="InterPro" id="IPR051198">
    <property type="entry name" value="BchE-like"/>
</dbReference>
<evidence type="ECO:0000256" key="2">
    <source>
        <dbReference type="ARBA" id="ARBA00022691"/>
    </source>
</evidence>
<feature type="domain" description="Radical SAM core" evidence="7">
    <location>
        <begin position="151"/>
        <end position="401"/>
    </location>
</feature>
<reference evidence="8 9" key="1">
    <citation type="journal article" date="2016" name="Nat. Commun.">
        <title>Thousands of microbial genomes shed light on interconnected biogeochemical processes in an aquifer system.</title>
        <authorList>
            <person name="Anantharaman K."/>
            <person name="Brown C.T."/>
            <person name="Hug L.A."/>
            <person name="Sharon I."/>
            <person name="Castelle C.J."/>
            <person name="Probst A.J."/>
            <person name="Thomas B.C."/>
            <person name="Singh A."/>
            <person name="Wilkins M.J."/>
            <person name="Karaoz U."/>
            <person name="Brodie E.L."/>
            <person name="Williams K.H."/>
            <person name="Hubbard S.S."/>
            <person name="Banfield J.F."/>
        </authorList>
    </citation>
    <scope>NUCLEOTIDE SEQUENCE [LARGE SCALE GENOMIC DNA]</scope>
</reference>
<evidence type="ECO:0000256" key="5">
    <source>
        <dbReference type="ARBA" id="ARBA00023014"/>
    </source>
</evidence>
<dbReference type="SUPFAM" id="SSF102114">
    <property type="entry name" value="Radical SAM enzymes"/>
    <property type="match status" value="1"/>
</dbReference>
<dbReference type="Gene3D" id="3.80.30.20">
    <property type="entry name" value="tm_1862 like domain"/>
    <property type="match status" value="1"/>
</dbReference>
<evidence type="ECO:0000313" key="8">
    <source>
        <dbReference type="EMBL" id="OGC39465.1"/>
    </source>
</evidence>
<keyword evidence="3" id="KW-0479">Metal-binding</keyword>
<dbReference type="Proteomes" id="UP000179242">
    <property type="component" value="Unassembled WGS sequence"/>
</dbReference>
<keyword evidence="5" id="KW-0411">Iron-sulfur</keyword>
<evidence type="ECO:0000259" key="7">
    <source>
        <dbReference type="PROSITE" id="PS51918"/>
    </source>
</evidence>
<protein>
    <submittedName>
        <fullName evidence="8">Uncharacterized protein</fullName>
    </submittedName>
</protein>
<dbReference type="Gene3D" id="3.40.50.280">
    <property type="entry name" value="Cobalamin-binding domain"/>
    <property type="match status" value="1"/>
</dbReference>
<accession>A0A1F4U3A8</accession>
<organism evidence="8 9">
    <name type="scientific">candidate division WOR-1 bacterium RIFOXYC2_FULL_46_14</name>
    <dbReference type="NCBI Taxonomy" id="1802587"/>
    <lineage>
        <taxon>Bacteria</taxon>
        <taxon>Bacillati</taxon>
        <taxon>Saganbacteria</taxon>
    </lineage>
</organism>
<evidence type="ECO:0000259" key="6">
    <source>
        <dbReference type="PROSITE" id="PS51332"/>
    </source>
</evidence>
<dbReference type="SFLD" id="SFLDG01082">
    <property type="entry name" value="B12-binding_domain_containing"/>
    <property type="match status" value="1"/>
</dbReference>
<sequence>MKKHGHSTRLVVLSRISGNKNEEILDEYINNNHPHLICFTAVSSEYSFVASLARYVKKKYPHIYLLVGGAHVSLNPEGVLDDFDALCVGEGEYPVLELVSQLEKGRIPLSIPNLWIKHEDKIEKNKPRPFLQNLDELPFPDREMWQEWIEEEPNSVYAVLLGRGCPFNCTYCCNHALRKLASGTYTRYRSPDNILSEIEELTKKHVKKKSKREIYLEVETIGTNADWVIDLCSKLENFNKGLSCPWSFGTNLRVTPNLDVEPIFSAFKRANFRFVNIGLESGSERVRREILKRNYSNDDIIRTVKRARKYGLQVCFLNMMGLPGETINDFKETVRMNRLCQPDWTSVSIFYPYPGTDLFALCEKKGLIKGQIDTENEREKAILNLPGFSRRQIQRGCVWFEYNVYKRHRPRISLLRKSVGLIIRSNSYLFKLYKMVRRIPAPGFNKV</sequence>
<dbReference type="PROSITE" id="PS51918">
    <property type="entry name" value="RADICAL_SAM"/>
    <property type="match status" value="1"/>
</dbReference>
<evidence type="ECO:0000313" key="9">
    <source>
        <dbReference type="Proteomes" id="UP000179242"/>
    </source>
</evidence>
<dbReference type="SFLD" id="SFLDS00029">
    <property type="entry name" value="Radical_SAM"/>
    <property type="match status" value="1"/>
</dbReference>
<dbReference type="InterPro" id="IPR058240">
    <property type="entry name" value="rSAM_sf"/>
</dbReference>
<keyword evidence="2" id="KW-0949">S-adenosyl-L-methionine</keyword>
<name>A0A1F4U3A8_UNCSA</name>
<dbReference type="AlphaFoldDB" id="A0A1F4U3A8"/>
<dbReference type="Pfam" id="PF02310">
    <property type="entry name" value="B12-binding"/>
    <property type="match status" value="1"/>
</dbReference>
<dbReference type="EMBL" id="MEUJ01000008">
    <property type="protein sequence ID" value="OGC39465.1"/>
    <property type="molecule type" value="Genomic_DNA"/>
</dbReference>
<dbReference type="SMART" id="SM00729">
    <property type="entry name" value="Elp3"/>
    <property type="match status" value="1"/>
</dbReference>
<proteinExistence type="predicted"/>
<dbReference type="PANTHER" id="PTHR43409">
    <property type="entry name" value="ANAEROBIC MAGNESIUM-PROTOPORPHYRIN IX MONOMETHYL ESTER CYCLASE-RELATED"/>
    <property type="match status" value="1"/>
</dbReference>
<evidence type="ECO:0000256" key="4">
    <source>
        <dbReference type="ARBA" id="ARBA00023004"/>
    </source>
</evidence>
<dbReference type="PROSITE" id="PS51332">
    <property type="entry name" value="B12_BINDING"/>
    <property type="match status" value="1"/>
</dbReference>
<comment type="caution">
    <text evidence="8">The sequence shown here is derived from an EMBL/GenBank/DDBJ whole genome shotgun (WGS) entry which is preliminary data.</text>
</comment>
<gene>
    <name evidence="8" type="ORF">A2438_07890</name>
</gene>
<comment type="cofactor">
    <cofactor evidence="1">
        <name>[4Fe-4S] cluster</name>
        <dbReference type="ChEBI" id="CHEBI:49883"/>
    </cofactor>
</comment>
<dbReference type="SFLD" id="SFLDG01123">
    <property type="entry name" value="methyltransferase_(Class_B)"/>
    <property type="match status" value="1"/>
</dbReference>
<dbReference type="GO" id="GO:0051539">
    <property type="term" value="F:4 iron, 4 sulfur cluster binding"/>
    <property type="evidence" value="ECO:0007669"/>
    <property type="project" value="UniProtKB-KW"/>
</dbReference>
<dbReference type="InterPro" id="IPR034466">
    <property type="entry name" value="Methyltransferase_Class_B"/>
</dbReference>
<dbReference type="CDD" id="cd01335">
    <property type="entry name" value="Radical_SAM"/>
    <property type="match status" value="1"/>
</dbReference>
<feature type="domain" description="B12-binding" evidence="6">
    <location>
        <begin position="1"/>
        <end position="109"/>
    </location>
</feature>
<keyword evidence="4" id="KW-0408">Iron</keyword>
<evidence type="ECO:0000256" key="3">
    <source>
        <dbReference type="ARBA" id="ARBA00022723"/>
    </source>
</evidence>
<dbReference type="InterPro" id="IPR023404">
    <property type="entry name" value="rSAM_horseshoe"/>
</dbReference>